<reference evidence="2" key="1">
    <citation type="submission" date="2016-11" db="UniProtKB">
        <authorList>
            <consortium name="WormBaseParasite"/>
        </authorList>
    </citation>
    <scope>IDENTIFICATION</scope>
</reference>
<organism evidence="1 2">
    <name type="scientific">Steinernema glaseri</name>
    <dbReference type="NCBI Taxonomy" id="37863"/>
    <lineage>
        <taxon>Eukaryota</taxon>
        <taxon>Metazoa</taxon>
        <taxon>Ecdysozoa</taxon>
        <taxon>Nematoda</taxon>
        <taxon>Chromadorea</taxon>
        <taxon>Rhabditida</taxon>
        <taxon>Tylenchina</taxon>
        <taxon>Panagrolaimomorpha</taxon>
        <taxon>Strongyloidoidea</taxon>
        <taxon>Steinernematidae</taxon>
        <taxon>Steinernema</taxon>
    </lineage>
</organism>
<protein>
    <submittedName>
        <fullName evidence="2">Uncharacterized protein</fullName>
    </submittedName>
</protein>
<proteinExistence type="predicted"/>
<evidence type="ECO:0000313" key="1">
    <source>
        <dbReference type="Proteomes" id="UP000095287"/>
    </source>
</evidence>
<dbReference type="WBParaSite" id="L893_g11066.t1">
    <property type="protein sequence ID" value="L893_g11066.t1"/>
    <property type="gene ID" value="L893_g11066"/>
</dbReference>
<name>A0A1I7XZ24_9BILA</name>
<sequence length="66" mass="7021">METEETSCSGSSFTTASTCAPTVLSFGDDVEMDSETRTCVSLRSEESCRTAGELSISLSLNPSLFQ</sequence>
<keyword evidence="1" id="KW-1185">Reference proteome</keyword>
<evidence type="ECO:0000313" key="2">
    <source>
        <dbReference type="WBParaSite" id="L893_g11066.t1"/>
    </source>
</evidence>
<accession>A0A1I7XZ24</accession>
<dbReference type="AlphaFoldDB" id="A0A1I7XZ24"/>
<dbReference type="Proteomes" id="UP000095287">
    <property type="component" value="Unplaced"/>
</dbReference>